<feature type="domain" description="F-box" evidence="1">
    <location>
        <begin position="1"/>
        <end position="56"/>
    </location>
</feature>
<reference evidence="3" key="1">
    <citation type="submission" date="2016-11" db="UniProtKB">
        <authorList>
            <consortium name="WormBaseParasite"/>
        </authorList>
    </citation>
    <scope>IDENTIFICATION</scope>
</reference>
<evidence type="ECO:0000313" key="2">
    <source>
        <dbReference type="Proteomes" id="UP000095281"/>
    </source>
</evidence>
<proteinExistence type="predicted"/>
<name>A0A1I8B268_MELHA</name>
<dbReference type="AlphaFoldDB" id="A0A1I8B268"/>
<dbReference type="Proteomes" id="UP000095281">
    <property type="component" value="Unplaced"/>
</dbReference>
<organism evidence="2 3">
    <name type="scientific">Meloidogyne hapla</name>
    <name type="common">Root-knot nematode worm</name>
    <dbReference type="NCBI Taxonomy" id="6305"/>
    <lineage>
        <taxon>Eukaryota</taxon>
        <taxon>Metazoa</taxon>
        <taxon>Ecdysozoa</taxon>
        <taxon>Nematoda</taxon>
        <taxon>Chromadorea</taxon>
        <taxon>Rhabditida</taxon>
        <taxon>Tylenchina</taxon>
        <taxon>Tylenchomorpha</taxon>
        <taxon>Tylenchoidea</taxon>
        <taxon>Meloidogynidae</taxon>
        <taxon>Meloidogyninae</taxon>
        <taxon>Meloidogyne</taxon>
    </lineage>
</organism>
<dbReference type="InterPro" id="IPR036047">
    <property type="entry name" value="F-box-like_dom_sf"/>
</dbReference>
<evidence type="ECO:0000313" key="3">
    <source>
        <dbReference type="WBParaSite" id="MhA1_Contig1228.frz3.gene4"/>
    </source>
</evidence>
<sequence>MNSLPNEVKLDVLKFLDFEQLFSVKQTNFYFLNLINDYEGGLARMKFNGLSIWKTAIVNSIPLFLHDFESSKRFAVDIETKEEMIIIRCWLEQLFNCAFEKANFCGIVFNPELINLLFDATKQFLYNLMFKIPIYFLVITTLKICRNSL</sequence>
<dbReference type="SUPFAM" id="SSF81383">
    <property type="entry name" value="F-box domain"/>
    <property type="match status" value="1"/>
</dbReference>
<protein>
    <submittedName>
        <fullName evidence="3">F-box domain-containing protein</fullName>
    </submittedName>
</protein>
<dbReference type="PROSITE" id="PS50181">
    <property type="entry name" value="FBOX"/>
    <property type="match status" value="1"/>
</dbReference>
<dbReference type="WBParaSite" id="MhA1_Contig1228.frz3.gene4">
    <property type="protein sequence ID" value="MhA1_Contig1228.frz3.gene4"/>
    <property type="gene ID" value="MhA1_Contig1228.frz3.gene4"/>
</dbReference>
<accession>A0A1I8B268</accession>
<evidence type="ECO:0000259" key="1">
    <source>
        <dbReference type="PROSITE" id="PS50181"/>
    </source>
</evidence>
<keyword evidence="2" id="KW-1185">Reference proteome</keyword>
<dbReference type="InterPro" id="IPR001810">
    <property type="entry name" value="F-box_dom"/>
</dbReference>